<proteinExistence type="predicted"/>
<dbReference type="AlphaFoldDB" id="A0A1V9YD66"/>
<evidence type="ECO:0000313" key="2">
    <source>
        <dbReference type="EMBL" id="OQR83665.1"/>
    </source>
</evidence>
<keyword evidence="1" id="KW-0812">Transmembrane</keyword>
<organism evidence="2 3">
    <name type="scientific">Achlya hypogyna</name>
    <name type="common">Oomycete</name>
    <name type="synonym">Protoachlya hypogyna</name>
    <dbReference type="NCBI Taxonomy" id="1202772"/>
    <lineage>
        <taxon>Eukaryota</taxon>
        <taxon>Sar</taxon>
        <taxon>Stramenopiles</taxon>
        <taxon>Oomycota</taxon>
        <taxon>Saprolegniomycetes</taxon>
        <taxon>Saprolegniales</taxon>
        <taxon>Achlyaceae</taxon>
        <taxon>Achlya</taxon>
    </lineage>
</organism>
<comment type="caution">
    <text evidence="2">The sequence shown here is derived from an EMBL/GenBank/DDBJ whole genome shotgun (WGS) entry which is preliminary data.</text>
</comment>
<feature type="transmembrane region" description="Helical" evidence="1">
    <location>
        <begin position="398"/>
        <end position="422"/>
    </location>
</feature>
<evidence type="ECO:0000313" key="3">
    <source>
        <dbReference type="Proteomes" id="UP000243579"/>
    </source>
</evidence>
<gene>
    <name evidence="2" type="ORF">ACHHYP_14426</name>
</gene>
<feature type="transmembrane region" description="Helical" evidence="1">
    <location>
        <begin position="255"/>
        <end position="275"/>
    </location>
</feature>
<name>A0A1V9YD66_ACHHY</name>
<evidence type="ECO:0000256" key="1">
    <source>
        <dbReference type="SAM" id="Phobius"/>
    </source>
</evidence>
<keyword evidence="1" id="KW-0472">Membrane</keyword>
<feature type="transmembrane region" description="Helical" evidence="1">
    <location>
        <begin position="61"/>
        <end position="83"/>
    </location>
</feature>
<dbReference type="OrthoDB" id="68481at2759"/>
<evidence type="ECO:0008006" key="4">
    <source>
        <dbReference type="Google" id="ProtNLM"/>
    </source>
</evidence>
<sequence length="572" mass="64276">MQRLLASDGHIAPLTVERVLLCTLLVIIFVVLLEAGLHQLTHLCKRHHKYYEMLTKTTGELMIVGLIYLLVKCVTYFGIIQAYGVEYYSMDAADMLIFFVAIFLVAQSLVIFTRLRTANKKHDALSITSAAGLVHMAKDTEDVLAAQRAWWCTRRVSNSRIRDLCEHKLLEAFFHDVYDLPHAFSFAKYLREIQDSLIADLIEIDVTTWGLLLVLMAAFFGATGELQAGSVYRNSFPPESEEFAEALALEANRPVVLGVFATALTFAMSGMLFYLKKLNHGLVKLAQRAALGHSDPESYKQPKSDAVLDAVRALSLAESLRPPIAPKDAIEQMRRVSNEMLRGERRRKGLFRNNLLVQMVQSFGRKCTKNASAKSNTLHAKVANLSLPLPFSRKAAQFFVQFFLIVNGLYYGMLVTCVVPSLHGERMALVSVLLVPLLVNTVVLAPRLVRDFALLDGTWRVDAHKLSRVIDHLNEVEELKDAMVHQVHLHLDAHGQTVDNIRAELAQSDLDDGVRDGYVDIDAFRDTLTRFGFKLSRHKFHTLVLLEYQTQGTTVKYDDLFKTLAQTSTDAA</sequence>
<keyword evidence="3" id="KW-1185">Reference proteome</keyword>
<dbReference type="EMBL" id="JNBR01002127">
    <property type="protein sequence ID" value="OQR83665.1"/>
    <property type="molecule type" value="Genomic_DNA"/>
</dbReference>
<feature type="transmembrane region" description="Helical" evidence="1">
    <location>
        <begin position="95"/>
        <end position="112"/>
    </location>
</feature>
<keyword evidence="1" id="KW-1133">Transmembrane helix</keyword>
<dbReference type="Proteomes" id="UP000243579">
    <property type="component" value="Unassembled WGS sequence"/>
</dbReference>
<feature type="transmembrane region" description="Helical" evidence="1">
    <location>
        <begin position="197"/>
        <end position="220"/>
    </location>
</feature>
<protein>
    <recommendedName>
        <fullName evidence="4">EF-hand domain-containing protein</fullName>
    </recommendedName>
</protein>
<feature type="transmembrane region" description="Helical" evidence="1">
    <location>
        <begin position="428"/>
        <end position="449"/>
    </location>
</feature>
<feature type="transmembrane region" description="Helical" evidence="1">
    <location>
        <begin position="18"/>
        <end position="40"/>
    </location>
</feature>
<dbReference type="STRING" id="1202772.A0A1V9YD66"/>
<reference evidence="2 3" key="1">
    <citation type="journal article" date="2014" name="Genome Biol. Evol.">
        <title>The secreted proteins of Achlya hypogyna and Thraustotheca clavata identify the ancestral oomycete secretome and reveal gene acquisitions by horizontal gene transfer.</title>
        <authorList>
            <person name="Misner I."/>
            <person name="Blouin N."/>
            <person name="Leonard G."/>
            <person name="Richards T.A."/>
            <person name="Lane C.E."/>
        </authorList>
    </citation>
    <scope>NUCLEOTIDE SEQUENCE [LARGE SCALE GENOMIC DNA]</scope>
    <source>
        <strain evidence="2 3">ATCC 48635</strain>
    </source>
</reference>
<accession>A0A1V9YD66</accession>